<protein>
    <submittedName>
        <fullName evidence="2">Pimeloyl-ACP methyl ester carboxylesterase</fullName>
    </submittedName>
</protein>
<keyword evidence="3" id="KW-1185">Reference proteome</keyword>
<evidence type="ECO:0000259" key="1">
    <source>
        <dbReference type="Pfam" id="PF12697"/>
    </source>
</evidence>
<dbReference type="PANTHER" id="PTHR43798">
    <property type="entry name" value="MONOACYLGLYCEROL LIPASE"/>
    <property type="match status" value="1"/>
</dbReference>
<organism evidence="2 3">
    <name type="scientific">Propionicimonas paludicola</name>
    <dbReference type="NCBI Taxonomy" id="185243"/>
    <lineage>
        <taxon>Bacteria</taxon>
        <taxon>Bacillati</taxon>
        <taxon>Actinomycetota</taxon>
        <taxon>Actinomycetes</taxon>
        <taxon>Propionibacteriales</taxon>
        <taxon>Nocardioidaceae</taxon>
        <taxon>Propionicimonas</taxon>
    </lineage>
</organism>
<dbReference type="GO" id="GO:0003824">
    <property type="term" value="F:catalytic activity"/>
    <property type="evidence" value="ECO:0007669"/>
    <property type="project" value="UniProtKB-ARBA"/>
</dbReference>
<evidence type="ECO:0000313" key="3">
    <source>
        <dbReference type="Proteomes" id="UP000226079"/>
    </source>
</evidence>
<dbReference type="RefSeq" id="WP_098461787.1">
    <property type="nucleotide sequence ID" value="NZ_PDJC01000001.1"/>
</dbReference>
<sequence>MTGRRLPVVLLHSAGQTPQMWQPQVEAIGADVRVIAPWLAGLRPGKPGDISLVSTAADVISQLDRYGIEKAWLVGHQLGAMTALQVATTEPSMVAGLVLSGAMLTPGRLALGMQKTLIRMLPNQALADSGATKADLLRALDVIAGADFGAKIGTVEVPALVFAGASDPSRAAGKQLADALPQGLYVELDGAGAMPSLEAADQYNQLLVDFLGLR</sequence>
<proteinExistence type="predicted"/>
<dbReference type="PANTHER" id="PTHR43798:SF33">
    <property type="entry name" value="HYDROLASE, PUTATIVE (AFU_ORTHOLOGUE AFUA_2G14860)-RELATED"/>
    <property type="match status" value="1"/>
</dbReference>
<dbReference type="Proteomes" id="UP000226079">
    <property type="component" value="Unassembled WGS sequence"/>
</dbReference>
<dbReference type="InterPro" id="IPR050266">
    <property type="entry name" value="AB_hydrolase_sf"/>
</dbReference>
<dbReference type="OrthoDB" id="9802489at2"/>
<name>A0A2A9CVJ3_9ACTN</name>
<dbReference type="AlphaFoldDB" id="A0A2A9CVJ3"/>
<comment type="caution">
    <text evidence="2">The sequence shown here is derived from an EMBL/GenBank/DDBJ whole genome shotgun (WGS) entry which is preliminary data.</text>
</comment>
<feature type="domain" description="AB hydrolase-1" evidence="1">
    <location>
        <begin position="8"/>
        <end position="204"/>
    </location>
</feature>
<accession>A0A2A9CVJ3</accession>
<evidence type="ECO:0000313" key="2">
    <source>
        <dbReference type="EMBL" id="PFG18428.1"/>
    </source>
</evidence>
<dbReference type="SUPFAM" id="SSF53474">
    <property type="entry name" value="alpha/beta-Hydrolases"/>
    <property type="match status" value="1"/>
</dbReference>
<dbReference type="Gene3D" id="3.40.50.1820">
    <property type="entry name" value="alpha/beta hydrolase"/>
    <property type="match status" value="1"/>
</dbReference>
<gene>
    <name evidence="2" type="ORF">ATK74_3016</name>
</gene>
<dbReference type="EMBL" id="PDJC01000001">
    <property type="protein sequence ID" value="PFG18428.1"/>
    <property type="molecule type" value="Genomic_DNA"/>
</dbReference>
<dbReference type="InterPro" id="IPR029058">
    <property type="entry name" value="AB_hydrolase_fold"/>
</dbReference>
<dbReference type="GO" id="GO:0016020">
    <property type="term" value="C:membrane"/>
    <property type="evidence" value="ECO:0007669"/>
    <property type="project" value="TreeGrafter"/>
</dbReference>
<dbReference type="InterPro" id="IPR000073">
    <property type="entry name" value="AB_hydrolase_1"/>
</dbReference>
<reference evidence="2 3" key="1">
    <citation type="submission" date="2017-10" db="EMBL/GenBank/DDBJ databases">
        <title>Sequencing the genomes of 1000 actinobacteria strains.</title>
        <authorList>
            <person name="Klenk H.-P."/>
        </authorList>
    </citation>
    <scope>NUCLEOTIDE SEQUENCE [LARGE SCALE GENOMIC DNA]</scope>
    <source>
        <strain evidence="2 3">DSM 15597</strain>
    </source>
</reference>
<dbReference type="Pfam" id="PF12697">
    <property type="entry name" value="Abhydrolase_6"/>
    <property type="match status" value="1"/>
</dbReference>